<dbReference type="Proteomes" id="UP000184609">
    <property type="component" value="Unassembled WGS sequence"/>
</dbReference>
<proteinExistence type="predicted"/>
<name>A0A1M7Z888_9BACT</name>
<dbReference type="EMBL" id="FRXN01000001">
    <property type="protein sequence ID" value="SHO60980.1"/>
    <property type="molecule type" value="Genomic_DNA"/>
</dbReference>
<keyword evidence="2" id="KW-1185">Reference proteome</keyword>
<evidence type="ECO:0000313" key="2">
    <source>
        <dbReference type="Proteomes" id="UP000184609"/>
    </source>
</evidence>
<dbReference type="AlphaFoldDB" id="A0A1M7Z888"/>
<gene>
    <name evidence="1" type="ORF">SAMN04488108_1156</name>
</gene>
<evidence type="ECO:0008006" key="3">
    <source>
        <dbReference type="Google" id="ProtNLM"/>
    </source>
</evidence>
<organism evidence="1 2">
    <name type="scientific">Algoriphagus zhangzhouensis</name>
    <dbReference type="NCBI Taxonomy" id="1073327"/>
    <lineage>
        <taxon>Bacteria</taxon>
        <taxon>Pseudomonadati</taxon>
        <taxon>Bacteroidota</taxon>
        <taxon>Cytophagia</taxon>
        <taxon>Cytophagales</taxon>
        <taxon>Cyclobacteriaceae</taxon>
        <taxon>Algoriphagus</taxon>
    </lineage>
</organism>
<sequence>MKNNFLIILLITFGLFSCSQEDETPLTQLEGTYLGNLLGSDDNPQFVEMTFQANGELKIEEFRINGKNERCYSSISEGKYSLKGNEFTYTINTFLGLDPAAFSECFSQSELMAYLENSGLIQVGSIELKSENTVFSISYPCYDTFANARVNLCVGYSDFVLQD</sequence>
<dbReference type="PROSITE" id="PS51257">
    <property type="entry name" value="PROKAR_LIPOPROTEIN"/>
    <property type="match status" value="1"/>
</dbReference>
<protein>
    <recommendedName>
        <fullName evidence="3">Lipocalin-like domain-containing protein</fullName>
    </recommendedName>
</protein>
<reference evidence="2" key="1">
    <citation type="submission" date="2016-12" db="EMBL/GenBank/DDBJ databases">
        <authorList>
            <person name="Varghese N."/>
            <person name="Submissions S."/>
        </authorList>
    </citation>
    <scope>NUCLEOTIDE SEQUENCE [LARGE SCALE GENOMIC DNA]</scope>
    <source>
        <strain evidence="2">DSM 25035</strain>
    </source>
</reference>
<evidence type="ECO:0000313" key="1">
    <source>
        <dbReference type="EMBL" id="SHO60980.1"/>
    </source>
</evidence>
<dbReference type="RefSeq" id="WP_073570758.1">
    <property type="nucleotide sequence ID" value="NZ_FRXN01000001.1"/>
</dbReference>
<accession>A0A1M7Z888</accession>